<name>A0AAN7WML4_9SACH</name>
<comment type="caution">
    <text evidence="3">The sequence shown here is derived from an EMBL/GenBank/DDBJ whole genome shotgun (WGS) entry which is preliminary data.</text>
</comment>
<dbReference type="Proteomes" id="UP001306508">
    <property type="component" value="Unassembled WGS sequence"/>
</dbReference>
<dbReference type="GO" id="GO:0005634">
    <property type="term" value="C:nucleus"/>
    <property type="evidence" value="ECO:0007669"/>
    <property type="project" value="TreeGrafter"/>
</dbReference>
<protein>
    <recommendedName>
        <fullName evidence="5">SAPS-domain-containing protein</fullName>
    </recommendedName>
</protein>
<accession>A0AAN7WML4</accession>
<feature type="region of interest" description="Disordered" evidence="2">
    <location>
        <begin position="492"/>
        <end position="514"/>
    </location>
</feature>
<dbReference type="EMBL" id="JAWIZZ010000051">
    <property type="protein sequence ID" value="KAK5778917.1"/>
    <property type="molecule type" value="Genomic_DNA"/>
</dbReference>
<dbReference type="PANTHER" id="PTHR12634">
    <property type="entry name" value="SIT4 YEAST -ASSOCIATING PROTEIN-RELATED"/>
    <property type="match status" value="1"/>
</dbReference>
<proteinExistence type="inferred from homology"/>
<dbReference type="GO" id="GO:0005829">
    <property type="term" value="C:cytosol"/>
    <property type="evidence" value="ECO:0007669"/>
    <property type="project" value="TreeGrafter"/>
</dbReference>
<dbReference type="PANTHER" id="PTHR12634:SF14">
    <property type="entry name" value="SIT4-ASSOCIATING PROTEIN SAP155-RELATED"/>
    <property type="match status" value="1"/>
</dbReference>
<feature type="compositionally biased region" description="Low complexity" evidence="2">
    <location>
        <begin position="129"/>
        <end position="142"/>
    </location>
</feature>
<organism evidence="3 4">
    <name type="scientific">Arxiozyma heterogenica</name>
    <dbReference type="NCBI Taxonomy" id="278026"/>
    <lineage>
        <taxon>Eukaryota</taxon>
        <taxon>Fungi</taxon>
        <taxon>Dikarya</taxon>
        <taxon>Ascomycota</taxon>
        <taxon>Saccharomycotina</taxon>
        <taxon>Saccharomycetes</taxon>
        <taxon>Saccharomycetales</taxon>
        <taxon>Saccharomycetaceae</taxon>
        <taxon>Arxiozyma</taxon>
    </lineage>
</organism>
<dbReference type="Pfam" id="PF04499">
    <property type="entry name" value="SAPS"/>
    <property type="match status" value="1"/>
</dbReference>
<feature type="compositionally biased region" description="Polar residues" evidence="2">
    <location>
        <begin position="496"/>
        <end position="507"/>
    </location>
</feature>
<sequence length="919" mass="105720">MSAWPFGQTSTYSSDSDINSILTNYFDILNKLKNNDNDSNNNNNDKITKNNDTEANYEYQNSPDLINNLDSSFIERILNQPDLLHELNRQNNTLLDFICFGYFFDNKKVKIPHLQYLIDELISLISTPTNQDNNDDNNNTNDTDNDHLKPNNLINEKINKANIIADILSLDIWIIMDELVKNETYLNQLWSLIHDPSFLNENSPIVSIFLKVIENLLFTKQKPFLNFILKQDNIVDLILSHINITPLIDLFLKIIGTDKADNSNGIIKFISSQDLINKCLNFLDNDKYPNDIQNCVGDFLKALISISANAPVDDISVGPNELTRKLASHDCIDKMIDIILTQGGFALNITVSVVIELIRKNNSDYDPINLLTMNLKDNYPNDRDPIYLGYLLFKFTQNLDRLVEIIVKFDKPSDIERLNQLNESFIPLGFERFKIVELIAELLHCSNMGLMNSKRAPRIARKRDDIRIKDSISISESMSSLKLYDEVGTDSDTKNKSYQINENNDSTSNDKKNYNIINNNTNENTNENYNNTNTNNKIMTNDITNGNVIDINNTNHNNDDDRERNNMKNNIKFLETSTGNKSLNSFNDEKTLMNYSFFSDDEEDDEVDESFEIPYVNENQNLKLRTRPTIGDVFKITLVDNQILPILLNLFLEYPWNNFWHNVVFDIIQQIFNGRMDFSYNSFLVYSLFDTLKSYQYILEPNNMKFFNSTKGKEPVSFQITNDFILKGYRNSYRFYENNKMNLGYMGHVVLIAEEIVKFSKLYKVELISPDIFNILQEEDWKFYSEQVLNDTRLMYAKILGGGTYVDDGNGNIIPQFPDTTTSASQTFIDGTVSNGTYYQNSSMDLDSNPDDYTTNENGTTINGSGLVNVELLEEQLTTESDLHEKLREMIASRAQEEIDKRNKENGVIILGPPENSSA</sequence>
<feature type="region of interest" description="Disordered" evidence="2">
    <location>
        <begin position="129"/>
        <end position="149"/>
    </location>
</feature>
<evidence type="ECO:0000256" key="2">
    <source>
        <dbReference type="SAM" id="MobiDB-lite"/>
    </source>
</evidence>
<reference evidence="4" key="1">
    <citation type="submission" date="2023-07" db="EMBL/GenBank/DDBJ databases">
        <title>A draft genome of Kazachstania heterogenica Y-27499.</title>
        <authorList>
            <person name="Donic C."/>
            <person name="Kralova J.S."/>
            <person name="Fidel L."/>
            <person name="Ben-Dor S."/>
            <person name="Jung S."/>
        </authorList>
    </citation>
    <scope>NUCLEOTIDE SEQUENCE [LARGE SCALE GENOMIC DNA]</scope>
    <source>
        <strain evidence="4">Y27499</strain>
    </source>
</reference>
<gene>
    <name evidence="3" type="ORF">RI543_003845</name>
</gene>
<evidence type="ECO:0000313" key="4">
    <source>
        <dbReference type="Proteomes" id="UP001306508"/>
    </source>
</evidence>
<dbReference type="InterPro" id="IPR007587">
    <property type="entry name" value="SAPS"/>
</dbReference>
<comment type="similarity">
    <text evidence="1">Belongs to the SAPS family.</text>
</comment>
<evidence type="ECO:0008006" key="5">
    <source>
        <dbReference type="Google" id="ProtNLM"/>
    </source>
</evidence>
<dbReference type="GO" id="GO:0019903">
    <property type="term" value="F:protein phosphatase binding"/>
    <property type="evidence" value="ECO:0007669"/>
    <property type="project" value="InterPro"/>
</dbReference>
<keyword evidence="4" id="KW-1185">Reference proteome</keyword>
<evidence type="ECO:0000256" key="1">
    <source>
        <dbReference type="ARBA" id="ARBA00006180"/>
    </source>
</evidence>
<evidence type="ECO:0000313" key="3">
    <source>
        <dbReference type="EMBL" id="KAK5778917.1"/>
    </source>
</evidence>
<dbReference type="AlphaFoldDB" id="A0AAN7WML4"/>
<dbReference type="GO" id="GO:0019888">
    <property type="term" value="F:protein phosphatase regulator activity"/>
    <property type="evidence" value="ECO:0007669"/>
    <property type="project" value="TreeGrafter"/>
</dbReference>